<dbReference type="PANTHER" id="PTHR43191:SF2">
    <property type="entry name" value="RRNA METHYLTRANSFERASE 3, MITOCHONDRIAL"/>
    <property type="match status" value="1"/>
</dbReference>
<feature type="domain" description="RNA 2-O ribose methyltransferase substrate binding" evidence="4">
    <location>
        <begin position="29"/>
        <end position="102"/>
    </location>
</feature>
<dbReference type="GO" id="GO:0006396">
    <property type="term" value="P:RNA processing"/>
    <property type="evidence" value="ECO:0007669"/>
    <property type="project" value="InterPro"/>
</dbReference>
<dbReference type="SMART" id="SM00967">
    <property type="entry name" value="SpoU_sub_bind"/>
    <property type="match status" value="1"/>
</dbReference>
<dbReference type="PANTHER" id="PTHR43191">
    <property type="entry name" value="RRNA METHYLTRANSFERASE 3"/>
    <property type="match status" value="1"/>
</dbReference>
<proteinExistence type="inferred from homology"/>
<reference evidence="5" key="1">
    <citation type="journal article" date="2013" name="Extremophiles">
        <title>Proteinivorax tanatarense gen. nov., sp. nov., an anaerobic, haloalkaliphilic, proteolytic bacterium isolated from a decaying algal bloom, and proposal of Proteinivoraceae fam. nov.</title>
        <authorList>
            <person name="Kevbrin V."/>
            <person name="Boltyanskaya Y."/>
            <person name="Zhilina T."/>
            <person name="Kolganova T."/>
            <person name="Lavrentjeva E."/>
            <person name="Kuznetsov B."/>
        </authorList>
    </citation>
    <scope>NUCLEOTIDE SEQUENCE</scope>
    <source>
        <strain evidence="5">Z-910T</strain>
    </source>
</reference>
<dbReference type="GO" id="GO:0005737">
    <property type="term" value="C:cytoplasm"/>
    <property type="evidence" value="ECO:0007669"/>
    <property type="project" value="UniProtKB-ARBA"/>
</dbReference>
<dbReference type="Pfam" id="PF22435">
    <property type="entry name" value="MRM3-like_sub_bind"/>
    <property type="match status" value="1"/>
</dbReference>
<keyword evidence="3" id="KW-0808">Transferase</keyword>
<reference evidence="5" key="2">
    <citation type="submission" date="2024-06" db="EMBL/GenBank/DDBJ databases">
        <authorList>
            <person name="Petrova K.O."/>
            <person name="Toshchakov S.V."/>
            <person name="Boltjanskaja Y.V."/>
            <person name="Kevbrin V."/>
        </authorList>
    </citation>
    <scope>NUCLEOTIDE SEQUENCE</scope>
    <source>
        <strain evidence="5">Z-910T</strain>
    </source>
</reference>
<name>A0AAU7VP77_9FIRM</name>
<dbReference type="Gene3D" id="3.40.1280.10">
    <property type="match status" value="1"/>
</dbReference>
<dbReference type="InterPro" id="IPR029026">
    <property type="entry name" value="tRNA_m1G_MTases_N"/>
</dbReference>
<dbReference type="Pfam" id="PF00588">
    <property type="entry name" value="SpoU_methylase"/>
    <property type="match status" value="1"/>
</dbReference>
<evidence type="ECO:0000256" key="1">
    <source>
        <dbReference type="ARBA" id="ARBA00007228"/>
    </source>
</evidence>
<protein>
    <submittedName>
        <fullName evidence="5">RNA methyltransferase</fullName>
    </submittedName>
</protein>
<dbReference type="CDD" id="cd18095">
    <property type="entry name" value="SpoU-like_rRNA-MTase"/>
    <property type="match status" value="1"/>
</dbReference>
<dbReference type="InterPro" id="IPR001537">
    <property type="entry name" value="SpoU_MeTrfase"/>
</dbReference>
<evidence type="ECO:0000259" key="4">
    <source>
        <dbReference type="SMART" id="SM00967"/>
    </source>
</evidence>
<sequence>MITSTENPLIKKVLHSKRKGKKSKEIFYLAEGERFVGELLENSRNYIEKIIIKEGLERKFNHLTKRVSESKVMLVSNKVFQAIASTETTQGIAALVEKPDFALDELQKGNYLIVDKVKDPGNLGTIIRTAVASGTDGILLLKGTVDLFNDKVLRSSMGAIHSIPIVYDIKTNDLKEFILLNQLTLIISDLGGELWHNIKLPTKNYCLAVGNEAYGVCDEIKAIPGERVRLPIYGDIESLNVAIATGIMLYKLQEK</sequence>
<dbReference type="Gene3D" id="3.30.1330.30">
    <property type="match status" value="1"/>
</dbReference>
<dbReference type="RefSeq" id="WP_350344404.1">
    <property type="nucleotide sequence ID" value="NZ_CP158367.1"/>
</dbReference>
<organism evidence="5">
    <name type="scientific">Proteinivorax tanatarense</name>
    <dbReference type="NCBI Taxonomy" id="1260629"/>
    <lineage>
        <taxon>Bacteria</taxon>
        <taxon>Bacillati</taxon>
        <taxon>Bacillota</taxon>
        <taxon>Clostridia</taxon>
        <taxon>Eubacteriales</taxon>
        <taxon>Proteinivoracaceae</taxon>
        <taxon>Proteinivorax</taxon>
    </lineage>
</organism>
<evidence type="ECO:0000256" key="2">
    <source>
        <dbReference type="ARBA" id="ARBA00022603"/>
    </source>
</evidence>
<keyword evidence="2 5" id="KW-0489">Methyltransferase</keyword>
<accession>A0AAU7VP77</accession>
<dbReference type="InterPro" id="IPR053888">
    <property type="entry name" value="MRM3-like_sub_bind"/>
</dbReference>
<dbReference type="GO" id="GO:0008173">
    <property type="term" value="F:RNA methyltransferase activity"/>
    <property type="evidence" value="ECO:0007669"/>
    <property type="project" value="InterPro"/>
</dbReference>
<dbReference type="GO" id="GO:0003723">
    <property type="term" value="F:RNA binding"/>
    <property type="evidence" value="ECO:0007669"/>
    <property type="project" value="InterPro"/>
</dbReference>
<dbReference type="InterPro" id="IPR029028">
    <property type="entry name" value="Alpha/beta_knot_MTases"/>
</dbReference>
<dbReference type="EMBL" id="CP158367">
    <property type="protein sequence ID" value="XBX75661.1"/>
    <property type="molecule type" value="Genomic_DNA"/>
</dbReference>
<dbReference type="GO" id="GO:0032259">
    <property type="term" value="P:methylation"/>
    <property type="evidence" value="ECO:0007669"/>
    <property type="project" value="UniProtKB-KW"/>
</dbReference>
<dbReference type="InterPro" id="IPR029064">
    <property type="entry name" value="Ribosomal_eL30-like_sf"/>
</dbReference>
<evidence type="ECO:0000313" key="5">
    <source>
        <dbReference type="EMBL" id="XBX75661.1"/>
    </source>
</evidence>
<evidence type="ECO:0000256" key="3">
    <source>
        <dbReference type="ARBA" id="ARBA00022679"/>
    </source>
</evidence>
<dbReference type="AlphaFoldDB" id="A0AAU7VP77"/>
<comment type="similarity">
    <text evidence="1">Belongs to the class IV-like SAM-binding methyltransferase superfamily. RNA methyltransferase TrmH family.</text>
</comment>
<dbReference type="InterPro" id="IPR051259">
    <property type="entry name" value="rRNA_Methyltransferase"/>
</dbReference>
<dbReference type="SUPFAM" id="SSF55315">
    <property type="entry name" value="L30e-like"/>
    <property type="match status" value="1"/>
</dbReference>
<dbReference type="SUPFAM" id="SSF75217">
    <property type="entry name" value="alpha/beta knot"/>
    <property type="match status" value="1"/>
</dbReference>
<gene>
    <name evidence="5" type="ORF">PRVXT_000811</name>
</gene>
<dbReference type="InterPro" id="IPR013123">
    <property type="entry name" value="SpoU_subst-bd"/>
</dbReference>